<evidence type="ECO:0000313" key="2">
    <source>
        <dbReference type="EMBL" id="GFR58310.1"/>
    </source>
</evidence>
<dbReference type="EMBL" id="BMAT01003598">
    <property type="protein sequence ID" value="GFR58310.1"/>
    <property type="molecule type" value="Genomic_DNA"/>
</dbReference>
<keyword evidence="3" id="KW-1185">Reference proteome</keyword>
<name>A0AAV4EBY1_9GAST</name>
<protein>
    <recommendedName>
        <fullName evidence="4">Deacetylase sirtuin-type domain-containing protein</fullName>
    </recommendedName>
</protein>
<feature type="region of interest" description="Disordered" evidence="1">
    <location>
        <begin position="1"/>
        <end position="33"/>
    </location>
</feature>
<evidence type="ECO:0000313" key="3">
    <source>
        <dbReference type="Proteomes" id="UP000762676"/>
    </source>
</evidence>
<reference evidence="2 3" key="1">
    <citation type="journal article" date="2021" name="Elife">
        <title>Chloroplast acquisition without the gene transfer in kleptoplastic sea slugs, Plakobranchus ocellatus.</title>
        <authorList>
            <person name="Maeda T."/>
            <person name="Takahashi S."/>
            <person name="Yoshida T."/>
            <person name="Shimamura S."/>
            <person name="Takaki Y."/>
            <person name="Nagai Y."/>
            <person name="Toyoda A."/>
            <person name="Suzuki Y."/>
            <person name="Arimoto A."/>
            <person name="Ishii H."/>
            <person name="Satoh N."/>
            <person name="Nishiyama T."/>
            <person name="Hasebe M."/>
            <person name="Maruyama T."/>
            <person name="Minagawa J."/>
            <person name="Obokata J."/>
            <person name="Shigenobu S."/>
        </authorList>
    </citation>
    <scope>NUCLEOTIDE SEQUENCE [LARGE SCALE GENOMIC DNA]</scope>
</reference>
<sequence>MTVASVGETISDSPRPELLISGGGRVQRCNDRPTSRRGDEILANHCVFLGGTPQCDSLETVSNGILESLSPTTFSWSPQVVVCLGSSETKVSPLSPTSIDLDLKAV</sequence>
<comment type="caution">
    <text evidence="2">The sequence shown here is derived from an EMBL/GenBank/DDBJ whole genome shotgun (WGS) entry which is preliminary data.</text>
</comment>
<evidence type="ECO:0000256" key="1">
    <source>
        <dbReference type="SAM" id="MobiDB-lite"/>
    </source>
</evidence>
<organism evidence="2 3">
    <name type="scientific">Elysia marginata</name>
    <dbReference type="NCBI Taxonomy" id="1093978"/>
    <lineage>
        <taxon>Eukaryota</taxon>
        <taxon>Metazoa</taxon>
        <taxon>Spiralia</taxon>
        <taxon>Lophotrochozoa</taxon>
        <taxon>Mollusca</taxon>
        <taxon>Gastropoda</taxon>
        <taxon>Heterobranchia</taxon>
        <taxon>Euthyneura</taxon>
        <taxon>Panpulmonata</taxon>
        <taxon>Sacoglossa</taxon>
        <taxon>Placobranchoidea</taxon>
        <taxon>Plakobranchidae</taxon>
        <taxon>Elysia</taxon>
    </lineage>
</organism>
<dbReference type="Proteomes" id="UP000762676">
    <property type="component" value="Unassembled WGS sequence"/>
</dbReference>
<accession>A0AAV4EBY1</accession>
<evidence type="ECO:0008006" key="4">
    <source>
        <dbReference type="Google" id="ProtNLM"/>
    </source>
</evidence>
<dbReference type="AlphaFoldDB" id="A0AAV4EBY1"/>
<proteinExistence type="predicted"/>
<gene>
    <name evidence="2" type="ORF">ElyMa_001765300</name>
</gene>